<gene>
    <name evidence="2" type="ORF">P3X46_034219</name>
</gene>
<comment type="similarity">
    <text evidence="1">Belongs to the plant acyltransferase family.</text>
</comment>
<dbReference type="EMBL" id="JARPOI010000292">
    <property type="protein sequence ID" value="KAJ9129019.1"/>
    <property type="molecule type" value="Genomic_DNA"/>
</dbReference>
<evidence type="ECO:0008006" key="4">
    <source>
        <dbReference type="Google" id="ProtNLM"/>
    </source>
</evidence>
<comment type="caution">
    <text evidence="2">The sequence shown here is derived from an EMBL/GenBank/DDBJ whole genome shotgun (WGS) entry which is preliminary data.</text>
</comment>
<dbReference type="PANTHER" id="PTHR31642:SF115">
    <property type="entry name" value="PROTEIN ECERIFERUM 26-LIKE"/>
    <property type="match status" value="1"/>
</dbReference>
<organism evidence="2 3">
    <name type="scientific">Hevea brasiliensis</name>
    <name type="common">Para rubber tree</name>
    <name type="synonym">Siphonia brasiliensis</name>
    <dbReference type="NCBI Taxonomy" id="3981"/>
    <lineage>
        <taxon>Eukaryota</taxon>
        <taxon>Viridiplantae</taxon>
        <taxon>Streptophyta</taxon>
        <taxon>Embryophyta</taxon>
        <taxon>Tracheophyta</taxon>
        <taxon>Spermatophyta</taxon>
        <taxon>Magnoliopsida</taxon>
        <taxon>eudicotyledons</taxon>
        <taxon>Gunneridae</taxon>
        <taxon>Pentapetalae</taxon>
        <taxon>rosids</taxon>
        <taxon>fabids</taxon>
        <taxon>Malpighiales</taxon>
        <taxon>Euphorbiaceae</taxon>
        <taxon>Crotonoideae</taxon>
        <taxon>Micrandreae</taxon>
        <taxon>Hevea</taxon>
    </lineage>
</organism>
<dbReference type="Proteomes" id="UP001174677">
    <property type="component" value="Unassembled WGS sequence"/>
</dbReference>
<evidence type="ECO:0000256" key="1">
    <source>
        <dbReference type="ARBA" id="ARBA00009861"/>
    </source>
</evidence>
<dbReference type="InterPro" id="IPR050317">
    <property type="entry name" value="Plant_Fungal_Acyltransferase"/>
</dbReference>
<accession>A0ABQ9KBN1</accession>
<dbReference type="Pfam" id="PF02458">
    <property type="entry name" value="Transferase"/>
    <property type="match status" value="1"/>
</dbReference>
<evidence type="ECO:0000313" key="3">
    <source>
        <dbReference type="Proteomes" id="UP001174677"/>
    </source>
</evidence>
<sequence length="438" mass="49627">MVSCNDQNLVHNIKISSVGPGRVTGSDVMYEPSGMDLAMKLHYLKGVYFFSSEATQGMNIMRIKESTFYWFNEFYMTCGRFRRSDITGRPYMKCNDCGVRVIEAQCDMTVDEWLETKDSSLNNLLVYHQPIGPELSFSPSIYLQVTKFKCGGMSLGLSWAHVLGDPFSASECLNKWSPFLAGLKSNGPLQIRRSPKRLENSEHAKQPLSLKRVDPVGDHWVTANNCKMETFSIYLTALQVSHFLSKIWGQNPIEEAPLFESLCAIMWQCIAKVREEHEPKLVTICKKDPNYPKSGILSNTQIISSVEADFSIKDSDLKKLANLLVDRASDERNQIEKMVEKDNGLIDYIIYGANLTFVDFEKANLYGLEWNKYKPKFVHYTIQGVGDEGAVFVLPWPEDSEKHNGEGRVVTVILPEKDVTKLKCELKDNGILLQGDLE</sequence>
<evidence type="ECO:0000313" key="2">
    <source>
        <dbReference type="EMBL" id="KAJ9129019.1"/>
    </source>
</evidence>
<dbReference type="PANTHER" id="PTHR31642">
    <property type="entry name" value="TRICHOTHECENE 3-O-ACETYLTRANSFERASE"/>
    <property type="match status" value="1"/>
</dbReference>
<name>A0ABQ9KBN1_HEVBR</name>
<dbReference type="Gene3D" id="3.30.559.10">
    <property type="entry name" value="Chloramphenicol acetyltransferase-like domain"/>
    <property type="match status" value="2"/>
</dbReference>
<dbReference type="InterPro" id="IPR023213">
    <property type="entry name" value="CAT-like_dom_sf"/>
</dbReference>
<reference evidence="2 3" key="1">
    <citation type="journal article" date="2023" name="Plant Biotechnol. J.">
        <title>Chromosome-level wild Hevea brasiliensis genome provides new tools for genomic-assisted breeding and valuable loci to elevate rubber yield.</title>
        <authorList>
            <person name="Cheng H."/>
            <person name="Song X."/>
            <person name="Hu Y."/>
            <person name="Wu T."/>
            <person name="Yang Q."/>
            <person name="An Z."/>
            <person name="Feng S."/>
            <person name="Deng Z."/>
            <person name="Wu W."/>
            <person name="Zeng X."/>
            <person name="Tu M."/>
            <person name="Wang X."/>
            <person name="Huang H."/>
        </authorList>
    </citation>
    <scope>NUCLEOTIDE SEQUENCE [LARGE SCALE GENOMIC DNA]</scope>
    <source>
        <strain evidence="2">MT/VB/25A 57/8</strain>
    </source>
</reference>
<proteinExistence type="inferred from homology"/>
<protein>
    <recommendedName>
        <fullName evidence="4">Protein ECERIFERUM 26-like</fullName>
    </recommendedName>
</protein>
<keyword evidence="3" id="KW-1185">Reference proteome</keyword>